<feature type="non-terminal residue" evidence="3">
    <location>
        <position position="304"/>
    </location>
</feature>
<dbReference type="Gene3D" id="3.90.1600.10">
    <property type="entry name" value="Palm domain of DNA polymerase"/>
    <property type="match status" value="1"/>
</dbReference>
<dbReference type="InterPro" id="IPR036397">
    <property type="entry name" value="RNaseH_sf"/>
</dbReference>
<dbReference type="InterPro" id="IPR006133">
    <property type="entry name" value="DNA-dir_DNA_pol_B_exonuc"/>
</dbReference>
<dbReference type="Gene3D" id="3.30.420.10">
    <property type="entry name" value="Ribonuclease H-like superfamily/Ribonuclease H"/>
    <property type="match status" value="1"/>
</dbReference>
<dbReference type="InterPro" id="IPR050240">
    <property type="entry name" value="DNA_pol_type-B"/>
</dbReference>
<protein>
    <recommendedName>
        <fullName evidence="1">DNA polymerase delta catalytic subunit</fullName>
    </recommendedName>
</protein>
<organism evidence="3 4">
    <name type="scientific">Funneliformis geosporum</name>
    <dbReference type="NCBI Taxonomy" id="1117311"/>
    <lineage>
        <taxon>Eukaryota</taxon>
        <taxon>Fungi</taxon>
        <taxon>Fungi incertae sedis</taxon>
        <taxon>Mucoromycota</taxon>
        <taxon>Glomeromycotina</taxon>
        <taxon>Glomeromycetes</taxon>
        <taxon>Glomerales</taxon>
        <taxon>Glomeraceae</taxon>
        <taxon>Funneliformis</taxon>
    </lineage>
</organism>
<dbReference type="InterPro" id="IPR023211">
    <property type="entry name" value="DNA_pol_palm_dom_sf"/>
</dbReference>
<dbReference type="PANTHER" id="PTHR10322:SF23">
    <property type="entry name" value="DNA POLYMERASE DELTA CATALYTIC SUBUNIT"/>
    <property type="match status" value="1"/>
</dbReference>
<dbReference type="AlphaFoldDB" id="A0A9W4T4D1"/>
<name>A0A9W4T4D1_9GLOM</name>
<dbReference type="PANTHER" id="PTHR10322">
    <property type="entry name" value="DNA POLYMERASE CATALYTIC SUBUNIT"/>
    <property type="match status" value="1"/>
</dbReference>
<reference evidence="3" key="1">
    <citation type="submission" date="2022-08" db="EMBL/GenBank/DDBJ databases">
        <authorList>
            <person name="Kallberg Y."/>
            <person name="Tangrot J."/>
            <person name="Rosling A."/>
        </authorList>
    </citation>
    <scope>NUCLEOTIDE SEQUENCE</scope>
    <source>
        <strain evidence="3">Wild A</strain>
    </source>
</reference>
<comment type="caution">
    <text evidence="3">The sequence shown here is derived from an EMBL/GenBank/DDBJ whole genome shotgun (WGS) entry which is preliminary data.</text>
</comment>
<evidence type="ECO:0000256" key="1">
    <source>
        <dbReference type="ARBA" id="ARBA00024411"/>
    </source>
</evidence>
<gene>
    <name evidence="3" type="ORF">FWILDA_LOCUS15600</name>
</gene>
<dbReference type="GO" id="GO:0003676">
    <property type="term" value="F:nucleic acid binding"/>
    <property type="evidence" value="ECO:0007669"/>
    <property type="project" value="InterPro"/>
</dbReference>
<dbReference type="SUPFAM" id="SSF53098">
    <property type="entry name" value="Ribonuclease H-like"/>
    <property type="match status" value="1"/>
</dbReference>
<dbReference type="InterPro" id="IPR012337">
    <property type="entry name" value="RNaseH-like_sf"/>
</dbReference>
<dbReference type="Pfam" id="PF03104">
    <property type="entry name" value="DNA_pol_B_exo1"/>
    <property type="match status" value="1"/>
</dbReference>
<evidence type="ECO:0000313" key="4">
    <source>
        <dbReference type="Proteomes" id="UP001153678"/>
    </source>
</evidence>
<keyword evidence="4" id="KW-1185">Reference proteome</keyword>
<evidence type="ECO:0000259" key="2">
    <source>
        <dbReference type="Pfam" id="PF03104"/>
    </source>
</evidence>
<dbReference type="Proteomes" id="UP001153678">
    <property type="component" value="Unassembled WGS sequence"/>
</dbReference>
<sequence>RILVLAWDIETYNSRKTGKMPNSKYDEDKVFMICMTVNWKDDPELLKRICLVNRHLALDIQIGFNDSQYDWKFIVEKANKLGILKWMFNYMSFNCIAIDVWPYFMGFSSKKEKSSLTYYLKECNFDNKVDLPIHCMNKYYEMALKETNATMAEQMRKIAEFYIINAFSCQQLIIKRNIINEYKTVANIAFISLFNMHYFAIGMKVSNLLSVSTWRKGILTSTILEKMEIESFLDTYVFPSIKRLKNKCPVTGLDFVSLYLSLIMTYNLSPDKIILSRKHAESLRGGGKRLHKINFKFNDNDVFA</sequence>
<proteinExistence type="predicted"/>
<dbReference type="InterPro" id="IPR043502">
    <property type="entry name" value="DNA/RNA_pol_sf"/>
</dbReference>
<evidence type="ECO:0000313" key="3">
    <source>
        <dbReference type="EMBL" id="CAI2192486.1"/>
    </source>
</evidence>
<feature type="domain" description="DNA-directed DNA polymerase family B exonuclease" evidence="2">
    <location>
        <begin position="39"/>
        <end position="87"/>
    </location>
</feature>
<dbReference type="EMBL" id="CAMKVN010008375">
    <property type="protein sequence ID" value="CAI2192486.1"/>
    <property type="molecule type" value="Genomic_DNA"/>
</dbReference>
<accession>A0A9W4T4D1</accession>
<dbReference type="SUPFAM" id="SSF56672">
    <property type="entry name" value="DNA/RNA polymerases"/>
    <property type="match status" value="1"/>
</dbReference>